<keyword evidence="4" id="KW-0472">Membrane</keyword>
<gene>
    <name evidence="8" type="ORF">GCM10010136_31170</name>
</gene>
<evidence type="ECO:0000256" key="2">
    <source>
        <dbReference type="ARBA" id="ARBA00010270"/>
    </source>
</evidence>
<dbReference type="EMBL" id="BMZO01000011">
    <property type="protein sequence ID" value="GHC79001.1"/>
    <property type="molecule type" value="Genomic_DNA"/>
</dbReference>
<dbReference type="GO" id="GO:0030246">
    <property type="term" value="F:carbohydrate binding"/>
    <property type="evidence" value="ECO:0007669"/>
    <property type="project" value="UniProtKB-KW"/>
</dbReference>
<feature type="chain" id="PRO_5035324625" description="Lectin-like protein BA14k" evidence="7">
    <location>
        <begin position="28"/>
        <end position="174"/>
    </location>
</feature>
<evidence type="ECO:0000256" key="1">
    <source>
        <dbReference type="ARBA" id="ARBA00004167"/>
    </source>
</evidence>
<keyword evidence="7" id="KW-0732">Signal</keyword>
<reference evidence="8" key="1">
    <citation type="journal article" date="2014" name="Int. J. Syst. Evol. Microbiol.">
        <title>Complete genome sequence of Corynebacterium casei LMG S-19264T (=DSM 44701T), isolated from a smear-ripened cheese.</title>
        <authorList>
            <consortium name="US DOE Joint Genome Institute (JGI-PGF)"/>
            <person name="Walter F."/>
            <person name="Albersmeier A."/>
            <person name="Kalinowski J."/>
            <person name="Ruckert C."/>
        </authorList>
    </citation>
    <scope>NUCLEOTIDE SEQUENCE</scope>
    <source>
        <strain evidence="8">KCTC 42097</strain>
    </source>
</reference>
<dbReference type="InterPro" id="IPR012413">
    <property type="entry name" value="BA14K"/>
</dbReference>
<evidence type="ECO:0000313" key="9">
    <source>
        <dbReference type="Proteomes" id="UP000641137"/>
    </source>
</evidence>
<name>A0A8J3GI35_9HYPH</name>
<comment type="similarity">
    <text evidence="2">Belongs to the BA14k family.</text>
</comment>
<evidence type="ECO:0000256" key="5">
    <source>
        <dbReference type="ARBA" id="ARBA00022734"/>
    </source>
</evidence>
<keyword evidence="5" id="KW-0430">Lectin</keyword>
<reference evidence="8" key="2">
    <citation type="submission" date="2020-09" db="EMBL/GenBank/DDBJ databases">
        <authorList>
            <person name="Sun Q."/>
            <person name="Kim S."/>
        </authorList>
    </citation>
    <scope>NUCLEOTIDE SEQUENCE</scope>
    <source>
        <strain evidence="8">KCTC 42097</strain>
    </source>
</reference>
<evidence type="ECO:0000256" key="4">
    <source>
        <dbReference type="ARBA" id="ARBA00022475"/>
    </source>
</evidence>
<keyword evidence="9" id="KW-1185">Reference proteome</keyword>
<comment type="caution">
    <text evidence="8">The sequence shown here is derived from an EMBL/GenBank/DDBJ whole genome shotgun (WGS) entry which is preliminary data.</text>
</comment>
<comment type="subcellular location">
    <subcellularLocation>
        <location evidence="1">Membrane</location>
        <topology evidence="1">Single-pass membrane protein</topology>
    </subcellularLocation>
</comment>
<evidence type="ECO:0000256" key="3">
    <source>
        <dbReference type="ARBA" id="ARBA00020552"/>
    </source>
</evidence>
<proteinExistence type="inferred from homology"/>
<evidence type="ECO:0000313" key="8">
    <source>
        <dbReference type="EMBL" id="GHC79001.1"/>
    </source>
</evidence>
<sequence length="174" mass="19561">MKKLFSVLCAGTLSLAMGMSGVVPVAAAGPVAPKPAVAASISDAIQLAQYSDAPDRRIPRVNRRDFRDARRDFRDVRRDRRDWRETRRDSREWRGHRGYRDYRRGYRRHSDGFWYPLAAFAAGAAIGAAVGNSSAGSGGSAHVNWCANRYRSYRASDNTYQPYNGPRRQCNSPY</sequence>
<accession>A0A8J3GI35</accession>
<dbReference type="GO" id="GO:0016020">
    <property type="term" value="C:membrane"/>
    <property type="evidence" value="ECO:0007669"/>
    <property type="project" value="UniProtKB-SubCell"/>
</dbReference>
<organism evidence="8 9">
    <name type="scientific">Limoniibacter endophyticus</name>
    <dbReference type="NCBI Taxonomy" id="1565040"/>
    <lineage>
        <taxon>Bacteria</taxon>
        <taxon>Pseudomonadati</taxon>
        <taxon>Pseudomonadota</taxon>
        <taxon>Alphaproteobacteria</taxon>
        <taxon>Hyphomicrobiales</taxon>
        <taxon>Bartonellaceae</taxon>
        <taxon>Limoniibacter</taxon>
    </lineage>
</organism>
<evidence type="ECO:0000256" key="7">
    <source>
        <dbReference type="SAM" id="SignalP"/>
    </source>
</evidence>
<evidence type="ECO:0000256" key="6">
    <source>
        <dbReference type="ARBA" id="ARBA00025321"/>
    </source>
</evidence>
<dbReference type="Proteomes" id="UP000641137">
    <property type="component" value="Unassembled WGS sequence"/>
</dbReference>
<dbReference type="RefSeq" id="WP_189492290.1">
    <property type="nucleotide sequence ID" value="NZ_BMZO01000011.1"/>
</dbReference>
<dbReference type="Pfam" id="PF07886">
    <property type="entry name" value="BA14K"/>
    <property type="match status" value="1"/>
</dbReference>
<comment type="function">
    <text evidence="6">Has immunoglobulin-binding and hemagglutination properties, and can bind to mannose. Essential for virulence. May be involved in LPS biosynthesis or polysaccharide transport.</text>
</comment>
<feature type="signal peptide" evidence="7">
    <location>
        <begin position="1"/>
        <end position="27"/>
    </location>
</feature>
<protein>
    <recommendedName>
        <fullName evidence="3">Lectin-like protein BA14k</fullName>
    </recommendedName>
</protein>
<dbReference type="AlphaFoldDB" id="A0A8J3GI35"/>
<keyword evidence="4" id="KW-1003">Cell membrane</keyword>